<dbReference type="Proteomes" id="UP000189810">
    <property type="component" value="Chromosome I"/>
</dbReference>
<evidence type="ECO:0000313" key="3">
    <source>
        <dbReference type="Proteomes" id="UP000189810"/>
    </source>
</evidence>
<name>A0A1M6S2Y8_9AQUI</name>
<feature type="transmembrane region" description="Helical" evidence="1">
    <location>
        <begin position="129"/>
        <end position="154"/>
    </location>
</feature>
<feature type="transmembrane region" description="Helical" evidence="1">
    <location>
        <begin position="224"/>
        <end position="244"/>
    </location>
</feature>
<accession>A0A1M6S2Y8</accession>
<dbReference type="RefSeq" id="WP_079653998.1">
    <property type="nucleotide sequence ID" value="NZ_LT670846.1"/>
</dbReference>
<keyword evidence="1" id="KW-1133">Transmembrane helix</keyword>
<protein>
    <submittedName>
        <fullName evidence="2">Uncharacterized protein</fullName>
    </submittedName>
</protein>
<proteinExistence type="predicted"/>
<gene>
    <name evidence="2" type="ORF">SAMN05444391_0862</name>
</gene>
<feature type="transmembrane region" description="Helical" evidence="1">
    <location>
        <begin position="166"/>
        <end position="190"/>
    </location>
</feature>
<feature type="transmembrane region" description="Helical" evidence="1">
    <location>
        <begin position="281"/>
        <end position="302"/>
    </location>
</feature>
<evidence type="ECO:0000256" key="1">
    <source>
        <dbReference type="SAM" id="Phobius"/>
    </source>
</evidence>
<dbReference type="AlphaFoldDB" id="A0A1M6S2Y8"/>
<feature type="transmembrane region" description="Helical" evidence="1">
    <location>
        <begin position="256"/>
        <end position="275"/>
    </location>
</feature>
<evidence type="ECO:0000313" key="2">
    <source>
        <dbReference type="EMBL" id="SHK39202.1"/>
    </source>
</evidence>
<dbReference type="EMBL" id="LT670846">
    <property type="protein sequence ID" value="SHK39202.1"/>
    <property type="molecule type" value="Genomic_DNA"/>
</dbReference>
<reference evidence="2 3" key="1">
    <citation type="submission" date="2016-11" db="EMBL/GenBank/DDBJ databases">
        <authorList>
            <person name="Jaros S."/>
            <person name="Januszkiewicz K."/>
            <person name="Wedrychowicz H."/>
        </authorList>
    </citation>
    <scope>NUCLEOTIDE SEQUENCE [LARGE SCALE GENOMIC DNA]</scope>
    <source>
        <strain evidence="2 3">DSM 19557</strain>
    </source>
</reference>
<sequence length="304" mass="35724">MRFFVSSNIKENRMLYYMLLLFLLFSVLYWVSSWLFFYTKYGFSHESLLRYYFQDPESPERISLAQLSEDMHVHTFLDSMFLLVLSSLFLQTNFPETFKKVLNATAFLTAILYHAWDMVIYFLGPHWVLPKLVLFVLLQLTVALLIILNFLFLFSNSKGEKVGISTIRLILVLFSLLSLLFIASSFMAFFSKMGFDLQGIKDYYLGNPERYMKPKTWEGMWKVFHPHLLSMPLYLLTVGHLALFSDRKKYINLMTALSFVFAFLDNTSGIAIRYLSPHFSYVKLTAFFGLQATLLFFIYLLLRD</sequence>
<keyword evidence="3" id="KW-1185">Reference proteome</keyword>
<feature type="transmembrane region" description="Helical" evidence="1">
    <location>
        <begin position="15"/>
        <end position="37"/>
    </location>
</feature>
<feature type="transmembrane region" description="Helical" evidence="1">
    <location>
        <begin position="102"/>
        <end position="123"/>
    </location>
</feature>
<keyword evidence="1" id="KW-0812">Transmembrane</keyword>
<organism evidence="2 3">
    <name type="scientific">Thermocrinis minervae</name>
    <dbReference type="NCBI Taxonomy" id="381751"/>
    <lineage>
        <taxon>Bacteria</taxon>
        <taxon>Pseudomonadati</taxon>
        <taxon>Aquificota</taxon>
        <taxon>Aquificia</taxon>
        <taxon>Aquificales</taxon>
        <taxon>Aquificaceae</taxon>
        <taxon>Thermocrinis</taxon>
    </lineage>
</organism>
<dbReference type="OrthoDB" id="9814593at2"/>
<dbReference type="STRING" id="381751.SAMN05444391_0862"/>
<keyword evidence="1" id="KW-0472">Membrane</keyword>